<evidence type="ECO:0000256" key="6">
    <source>
        <dbReference type="PROSITE-ProRule" id="PRU00169"/>
    </source>
</evidence>
<evidence type="ECO:0000259" key="8">
    <source>
        <dbReference type="PROSITE" id="PS50110"/>
    </source>
</evidence>
<sequence length="206" mass="23720">MTNKQTVFIIDDDEGIRDGLEMLLESIGQESRSFASGHDFLVAYEANMTGCLILDIRMPKMSGLEVQRKLKKLNCLIPIIFITGHGDIPMAVEAMRLGAIDFIRKPFNEHHLLERINEALEINDKQHKQIINKHRDKYKHKIDLLSAREREVFDRVTDGSMNKVIAADFGISERTVEVHRSHVMEKLEVRTLAELVRIKIMSEQLD</sequence>
<keyword evidence="2" id="KW-0902">Two-component regulatory system</keyword>
<dbReference type="SUPFAM" id="SSF46894">
    <property type="entry name" value="C-terminal effector domain of the bipartite response regulators"/>
    <property type="match status" value="1"/>
</dbReference>
<dbReference type="InterPro" id="IPR011006">
    <property type="entry name" value="CheY-like_superfamily"/>
</dbReference>
<keyword evidence="5" id="KW-0804">Transcription</keyword>
<feature type="domain" description="HTH luxR-type" evidence="7">
    <location>
        <begin position="138"/>
        <end position="203"/>
    </location>
</feature>
<dbReference type="KEGG" id="gps:C427_2243"/>
<proteinExistence type="predicted"/>
<dbReference type="PROSITE" id="PS50110">
    <property type="entry name" value="RESPONSE_REGULATORY"/>
    <property type="match status" value="1"/>
</dbReference>
<evidence type="ECO:0000256" key="3">
    <source>
        <dbReference type="ARBA" id="ARBA00023015"/>
    </source>
</evidence>
<protein>
    <submittedName>
        <fullName evidence="9">Two component LuxR family transcriptional regulator</fullName>
    </submittedName>
</protein>
<dbReference type="PATRIC" id="fig|1129794.4.peg.2220"/>
<dbReference type="eggNOG" id="COG4566">
    <property type="taxonomic scope" value="Bacteria"/>
</dbReference>
<evidence type="ECO:0000256" key="1">
    <source>
        <dbReference type="ARBA" id="ARBA00022553"/>
    </source>
</evidence>
<dbReference type="PANTHER" id="PTHR44688:SF16">
    <property type="entry name" value="DNA-BINDING TRANSCRIPTIONAL ACTIVATOR DEVR_DOSR"/>
    <property type="match status" value="1"/>
</dbReference>
<dbReference type="SUPFAM" id="SSF52172">
    <property type="entry name" value="CheY-like"/>
    <property type="match status" value="1"/>
</dbReference>
<dbReference type="PROSITE" id="PS50043">
    <property type="entry name" value="HTH_LUXR_2"/>
    <property type="match status" value="1"/>
</dbReference>
<feature type="domain" description="Response regulatory" evidence="8">
    <location>
        <begin position="6"/>
        <end position="120"/>
    </location>
</feature>
<dbReference type="RefSeq" id="WP_007638319.1">
    <property type="nucleotide sequence ID" value="NC_020514.1"/>
</dbReference>
<dbReference type="Gene3D" id="3.40.50.2300">
    <property type="match status" value="1"/>
</dbReference>
<dbReference type="Proteomes" id="UP000011864">
    <property type="component" value="Chromosome"/>
</dbReference>
<dbReference type="SMART" id="SM00448">
    <property type="entry name" value="REC"/>
    <property type="match status" value="1"/>
</dbReference>
<dbReference type="EMBL" id="CP003837">
    <property type="protein sequence ID" value="AGH44352.1"/>
    <property type="molecule type" value="Genomic_DNA"/>
</dbReference>
<gene>
    <name evidence="9" type="ORF">C427_2243</name>
</gene>
<dbReference type="CDD" id="cd17537">
    <property type="entry name" value="REC_FixJ"/>
    <property type="match status" value="1"/>
</dbReference>
<dbReference type="InterPro" id="IPR001789">
    <property type="entry name" value="Sig_transdc_resp-reg_receiver"/>
</dbReference>
<evidence type="ECO:0000256" key="2">
    <source>
        <dbReference type="ARBA" id="ARBA00023012"/>
    </source>
</evidence>
<dbReference type="CDD" id="cd06170">
    <property type="entry name" value="LuxR_C_like"/>
    <property type="match status" value="1"/>
</dbReference>
<evidence type="ECO:0000313" key="9">
    <source>
        <dbReference type="EMBL" id="AGH44352.1"/>
    </source>
</evidence>
<name>K7A6F7_9ALTE</name>
<keyword evidence="3" id="KW-0805">Transcription regulation</keyword>
<dbReference type="AlphaFoldDB" id="K7A6F7"/>
<dbReference type="HOGENOM" id="CLU_000445_90_4_6"/>
<dbReference type="SMART" id="SM00421">
    <property type="entry name" value="HTH_LUXR"/>
    <property type="match status" value="1"/>
</dbReference>
<feature type="modified residue" description="4-aspartylphosphate" evidence="6">
    <location>
        <position position="55"/>
    </location>
</feature>
<keyword evidence="10" id="KW-1185">Reference proteome</keyword>
<dbReference type="OrthoDB" id="9802186at2"/>
<dbReference type="GO" id="GO:0003677">
    <property type="term" value="F:DNA binding"/>
    <property type="evidence" value="ECO:0007669"/>
    <property type="project" value="UniProtKB-KW"/>
</dbReference>
<keyword evidence="4" id="KW-0238">DNA-binding</keyword>
<dbReference type="Gene3D" id="1.10.10.10">
    <property type="entry name" value="Winged helix-like DNA-binding domain superfamily/Winged helix DNA-binding domain"/>
    <property type="match status" value="1"/>
</dbReference>
<dbReference type="STRING" id="1129794.C427_2243"/>
<dbReference type="PROSITE" id="PS00622">
    <property type="entry name" value="HTH_LUXR_1"/>
    <property type="match status" value="1"/>
</dbReference>
<dbReference type="Pfam" id="PF00072">
    <property type="entry name" value="Response_reg"/>
    <property type="match status" value="1"/>
</dbReference>
<keyword evidence="1 6" id="KW-0597">Phosphoprotein</keyword>
<accession>K7A6F7</accession>
<dbReference type="PANTHER" id="PTHR44688">
    <property type="entry name" value="DNA-BINDING TRANSCRIPTIONAL ACTIVATOR DEVR_DOSR"/>
    <property type="match status" value="1"/>
</dbReference>
<dbReference type="InterPro" id="IPR000792">
    <property type="entry name" value="Tscrpt_reg_LuxR_C"/>
</dbReference>
<dbReference type="GO" id="GO:0000160">
    <property type="term" value="P:phosphorelay signal transduction system"/>
    <property type="evidence" value="ECO:0007669"/>
    <property type="project" value="UniProtKB-KW"/>
</dbReference>
<dbReference type="InterPro" id="IPR036388">
    <property type="entry name" value="WH-like_DNA-bd_sf"/>
</dbReference>
<evidence type="ECO:0000313" key="10">
    <source>
        <dbReference type="Proteomes" id="UP000011864"/>
    </source>
</evidence>
<evidence type="ECO:0000256" key="4">
    <source>
        <dbReference type="ARBA" id="ARBA00023125"/>
    </source>
</evidence>
<evidence type="ECO:0000259" key="7">
    <source>
        <dbReference type="PROSITE" id="PS50043"/>
    </source>
</evidence>
<reference evidence="9 10" key="1">
    <citation type="journal article" date="2013" name="Genome Announc.">
        <title>Complete Genome Sequence of Glaciecola psychrophila Strain 170T.</title>
        <authorList>
            <person name="Yin J."/>
            <person name="Chen J."/>
            <person name="Liu G."/>
            <person name="Yu Y."/>
            <person name="Song L."/>
            <person name="Wang X."/>
            <person name="Qu X."/>
        </authorList>
    </citation>
    <scope>NUCLEOTIDE SEQUENCE [LARGE SCALE GENOMIC DNA]</scope>
    <source>
        <strain evidence="9 10">170</strain>
    </source>
</reference>
<dbReference type="PRINTS" id="PR00038">
    <property type="entry name" value="HTHLUXR"/>
</dbReference>
<organism evidence="9 10">
    <name type="scientific">Paraglaciecola psychrophila 170</name>
    <dbReference type="NCBI Taxonomy" id="1129794"/>
    <lineage>
        <taxon>Bacteria</taxon>
        <taxon>Pseudomonadati</taxon>
        <taxon>Pseudomonadota</taxon>
        <taxon>Gammaproteobacteria</taxon>
        <taxon>Alteromonadales</taxon>
        <taxon>Alteromonadaceae</taxon>
        <taxon>Paraglaciecola</taxon>
    </lineage>
</organism>
<dbReference type="GO" id="GO:0006355">
    <property type="term" value="P:regulation of DNA-templated transcription"/>
    <property type="evidence" value="ECO:0007669"/>
    <property type="project" value="InterPro"/>
</dbReference>
<dbReference type="Pfam" id="PF00196">
    <property type="entry name" value="GerE"/>
    <property type="match status" value="1"/>
</dbReference>
<dbReference type="InterPro" id="IPR016032">
    <property type="entry name" value="Sig_transdc_resp-reg_C-effctor"/>
</dbReference>
<evidence type="ECO:0000256" key="5">
    <source>
        <dbReference type="ARBA" id="ARBA00023163"/>
    </source>
</evidence>
<dbReference type="FunFam" id="3.40.50.2300:FF:000018">
    <property type="entry name" value="DNA-binding transcriptional regulator NtrC"/>
    <property type="match status" value="1"/>
</dbReference>